<feature type="transmembrane region" description="Helical" evidence="1">
    <location>
        <begin position="7"/>
        <end position="25"/>
    </location>
</feature>
<keyword evidence="1" id="KW-1133">Transmembrane helix</keyword>
<dbReference type="RefSeq" id="WP_149838530.1">
    <property type="nucleotide sequence ID" value="NZ_VUOC01000002.1"/>
</dbReference>
<proteinExistence type="predicted"/>
<dbReference type="Pfam" id="PF04892">
    <property type="entry name" value="VanZ"/>
    <property type="match status" value="1"/>
</dbReference>
<dbReference type="Proteomes" id="UP000324611">
    <property type="component" value="Unassembled WGS sequence"/>
</dbReference>
<evidence type="ECO:0000313" key="3">
    <source>
        <dbReference type="EMBL" id="KAA2243655.1"/>
    </source>
</evidence>
<keyword evidence="4" id="KW-1185">Reference proteome</keyword>
<organism evidence="3 4">
    <name type="scientific">Chitinophaga agrisoli</name>
    <dbReference type="NCBI Taxonomy" id="2607653"/>
    <lineage>
        <taxon>Bacteria</taxon>
        <taxon>Pseudomonadati</taxon>
        <taxon>Bacteroidota</taxon>
        <taxon>Chitinophagia</taxon>
        <taxon>Chitinophagales</taxon>
        <taxon>Chitinophagaceae</taxon>
        <taxon>Chitinophaga</taxon>
    </lineage>
</organism>
<reference evidence="3 4" key="2">
    <citation type="submission" date="2019-09" db="EMBL/GenBank/DDBJ databases">
        <authorList>
            <person name="Jin C."/>
        </authorList>
    </citation>
    <scope>NUCLEOTIDE SEQUENCE [LARGE SCALE GENOMIC DNA]</scope>
    <source>
        <strain evidence="3 4">BN140078</strain>
    </source>
</reference>
<evidence type="ECO:0000313" key="4">
    <source>
        <dbReference type="Proteomes" id="UP000324611"/>
    </source>
</evidence>
<reference evidence="3 4" key="1">
    <citation type="submission" date="2019-09" db="EMBL/GenBank/DDBJ databases">
        <title>Chitinophaga ginsengihumi sp. nov., isolated from soil of ginseng rhizosphere.</title>
        <authorList>
            <person name="Lee J."/>
        </authorList>
    </citation>
    <scope>NUCLEOTIDE SEQUENCE [LARGE SCALE GENOMIC DNA]</scope>
    <source>
        <strain evidence="3 4">BN140078</strain>
    </source>
</reference>
<accession>A0A5B2VX33</accession>
<feature type="domain" description="VanZ-like" evidence="2">
    <location>
        <begin position="10"/>
        <end position="139"/>
    </location>
</feature>
<comment type="caution">
    <text evidence="3">The sequence shown here is derived from an EMBL/GenBank/DDBJ whole genome shotgun (WGS) entry which is preliminary data.</text>
</comment>
<dbReference type="EMBL" id="VUOC01000002">
    <property type="protein sequence ID" value="KAA2243655.1"/>
    <property type="molecule type" value="Genomic_DNA"/>
</dbReference>
<evidence type="ECO:0000259" key="2">
    <source>
        <dbReference type="Pfam" id="PF04892"/>
    </source>
</evidence>
<sequence length="152" mass="17472">MRGLKAVAVVIYGLLLTYIVLWAPVRRRWPIEGEYRLRLIPLKGTLNDLLHPKGHNMLAHWVLFLGNFLGNILLFVPYAFILMWVCRITSIRRVVWIGCLTSILLETIQYIYHLGVADVDDVLLNTLGTALGAYLYKTFFSRLNTPIACKRN</sequence>
<gene>
    <name evidence="3" type="ORF">F0L74_14335</name>
</gene>
<feature type="transmembrane region" description="Helical" evidence="1">
    <location>
        <begin position="58"/>
        <end position="82"/>
    </location>
</feature>
<name>A0A5B2VX33_9BACT</name>
<dbReference type="PANTHER" id="PTHR36834:SF2">
    <property type="entry name" value="MEMBRANE PROTEIN"/>
    <property type="match status" value="1"/>
</dbReference>
<dbReference type="AlphaFoldDB" id="A0A5B2VX33"/>
<dbReference type="InterPro" id="IPR053150">
    <property type="entry name" value="Teicoplanin_resist-assoc"/>
</dbReference>
<evidence type="ECO:0000256" key="1">
    <source>
        <dbReference type="SAM" id="Phobius"/>
    </source>
</evidence>
<feature type="transmembrane region" description="Helical" evidence="1">
    <location>
        <begin position="94"/>
        <end position="112"/>
    </location>
</feature>
<keyword evidence="1" id="KW-0812">Transmembrane</keyword>
<protein>
    <submittedName>
        <fullName evidence="3">VanZ family protein</fullName>
    </submittedName>
</protein>
<keyword evidence="1" id="KW-0472">Membrane</keyword>
<dbReference type="InterPro" id="IPR006976">
    <property type="entry name" value="VanZ-like"/>
</dbReference>
<dbReference type="PANTHER" id="PTHR36834">
    <property type="entry name" value="MEMBRANE PROTEIN-RELATED"/>
    <property type="match status" value="1"/>
</dbReference>